<sequence length="110" mass="12586">ICPDTYNKFKQYFEFIQIDAINARVAPCKVLPLMGIKRSGNQYLLLSLDFLDTDPISEEYQAFCHSSNVKFRSPGPPIFFAERQLQRLKSSARHLGIITSVQFLQKNGES</sequence>
<evidence type="ECO:0000313" key="1">
    <source>
        <dbReference type="EMBL" id="RKF76418.1"/>
    </source>
</evidence>
<protein>
    <submittedName>
        <fullName evidence="1">Uncharacterized protein</fullName>
    </submittedName>
</protein>
<gene>
    <name evidence="1" type="ORF">GcM1_227050</name>
</gene>
<name>A0A420IPD5_9PEZI</name>
<evidence type="ECO:0000313" key="2">
    <source>
        <dbReference type="Proteomes" id="UP000285326"/>
    </source>
</evidence>
<feature type="non-terminal residue" evidence="1">
    <location>
        <position position="1"/>
    </location>
</feature>
<dbReference type="Proteomes" id="UP000285326">
    <property type="component" value="Unassembled WGS sequence"/>
</dbReference>
<dbReference type="AlphaFoldDB" id="A0A420IPD5"/>
<proteinExistence type="predicted"/>
<dbReference type="EMBL" id="MCBS01022738">
    <property type="protein sequence ID" value="RKF76418.1"/>
    <property type="molecule type" value="Genomic_DNA"/>
</dbReference>
<comment type="caution">
    <text evidence="1">The sequence shown here is derived from an EMBL/GenBank/DDBJ whole genome shotgun (WGS) entry which is preliminary data.</text>
</comment>
<reference evidence="1 2" key="1">
    <citation type="journal article" date="2018" name="BMC Genomics">
        <title>Comparative genome analyses reveal sequence features reflecting distinct modes of host-adaptation between dicot and monocot powdery mildew.</title>
        <authorList>
            <person name="Wu Y."/>
            <person name="Ma X."/>
            <person name="Pan Z."/>
            <person name="Kale S.D."/>
            <person name="Song Y."/>
            <person name="King H."/>
            <person name="Zhang Q."/>
            <person name="Presley C."/>
            <person name="Deng X."/>
            <person name="Wei C.I."/>
            <person name="Xiao S."/>
        </authorList>
    </citation>
    <scope>NUCLEOTIDE SEQUENCE [LARGE SCALE GENOMIC DNA]</scope>
    <source>
        <strain evidence="1">UMSG1</strain>
    </source>
</reference>
<accession>A0A420IPD5</accession>
<organism evidence="1 2">
    <name type="scientific">Golovinomyces cichoracearum</name>
    <dbReference type="NCBI Taxonomy" id="62708"/>
    <lineage>
        <taxon>Eukaryota</taxon>
        <taxon>Fungi</taxon>
        <taxon>Dikarya</taxon>
        <taxon>Ascomycota</taxon>
        <taxon>Pezizomycotina</taxon>
        <taxon>Leotiomycetes</taxon>
        <taxon>Erysiphales</taxon>
        <taxon>Erysiphaceae</taxon>
        <taxon>Golovinomyces</taxon>
    </lineage>
</organism>